<dbReference type="Pfam" id="PF00544">
    <property type="entry name" value="Pectate_lyase_4"/>
    <property type="match status" value="1"/>
</dbReference>
<keyword evidence="8" id="KW-0624">Polysaccharide degradation</keyword>
<dbReference type="GO" id="GO:0000272">
    <property type="term" value="P:polysaccharide catabolic process"/>
    <property type="evidence" value="ECO:0007669"/>
    <property type="project" value="UniProtKB-KW"/>
</dbReference>
<proteinExistence type="inferred from homology"/>
<dbReference type="GO" id="GO:0005576">
    <property type="term" value="C:extracellular region"/>
    <property type="evidence" value="ECO:0007669"/>
    <property type="project" value="UniProtKB-SubCell"/>
</dbReference>
<feature type="chain" id="PRO_5019336487" description="pectin lyase" evidence="9">
    <location>
        <begin position="18"/>
        <end position="382"/>
    </location>
</feature>
<evidence type="ECO:0000259" key="10">
    <source>
        <dbReference type="SMART" id="SM00656"/>
    </source>
</evidence>
<keyword evidence="4 9" id="KW-0732">Signal</keyword>
<comment type="caution">
    <text evidence="11">The sequence shown here is derived from an EMBL/GenBank/DDBJ whole genome shotgun (WGS) entry which is preliminary data.</text>
</comment>
<dbReference type="InterPro" id="IPR011050">
    <property type="entry name" value="Pectin_lyase_fold/virulence"/>
</dbReference>
<protein>
    <recommendedName>
        <fullName evidence="7">pectin lyase</fullName>
        <ecNumber evidence="7">4.2.2.10</ecNumber>
    </recommendedName>
</protein>
<evidence type="ECO:0000256" key="4">
    <source>
        <dbReference type="ARBA" id="ARBA00022729"/>
    </source>
</evidence>
<feature type="domain" description="Pectate lyase" evidence="10">
    <location>
        <begin position="94"/>
        <end position="301"/>
    </location>
</feature>
<dbReference type="Proteomes" id="UP000283895">
    <property type="component" value="Unassembled WGS sequence"/>
</dbReference>
<evidence type="ECO:0000256" key="1">
    <source>
        <dbReference type="ARBA" id="ARBA00004613"/>
    </source>
</evidence>
<organism evidence="11 12">
    <name type="scientific">Cytospora schulzeri</name>
    <dbReference type="NCBI Taxonomy" id="448051"/>
    <lineage>
        <taxon>Eukaryota</taxon>
        <taxon>Fungi</taxon>
        <taxon>Dikarya</taxon>
        <taxon>Ascomycota</taxon>
        <taxon>Pezizomycotina</taxon>
        <taxon>Sordariomycetes</taxon>
        <taxon>Sordariomycetidae</taxon>
        <taxon>Diaporthales</taxon>
        <taxon>Cytosporaceae</taxon>
        <taxon>Cytospora</taxon>
    </lineage>
</organism>
<comment type="similarity">
    <text evidence="2 8">Belongs to the polysaccharide lyase 1 family.</text>
</comment>
<dbReference type="GO" id="GO:0030570">
    <property type="term" value="F:pectate lyase activity"/>
    <property type="evidence" value="ECO:0007669"/>
    <property type="project" value="InterPro"/>
</dbReference>
<dbReference type="SMART" id="SM00656">
    <property type="entry name" value="Amb_all"/>
    <property type="match status" value="1"/>
</dbReference>
<keyword evidence="12" id="KW-1185">Reference proteome</keyword>
<comment type="catalytic activity">
    <reaction evidence="6">
        <text>Eliminative cleavage of (1-&gt;4)-alpha-D-galacturonan methyl ester to give oligosaccharides with 4-deoxy-6-O-methyl-alpha-D-galact-4-enuronosyl groups at their non-reducing ends.</text>
        <dbReference type="EC" id="4.2.2.10"/>
    </reaction>
</comment>
<evidence type="ECO:0000256" key="8">
    <source>
        <dbReference type="RuleBase" id="RU361173"/>
    </source>
</evidence>
<evidence type="ECO:0000256" key="6">
    <source>
        <dbReference type="ARBA" id="ARBA00036818"/>
    </source>
</evidence>
<sequence>MRSASILAAGFAAVAQAATVSVSGTPEGFAASVTGGGSAEAVYPTTTDELVSYLTDSEARVIVLQQTFDFTGTEGTTNGSGCAPWGTDAACQQAINKDDWCTNYEPDAPTVSVTYDNAGLNPIKVASDKTILGDGASGVIKGKGLYLANGVENVIIQNIRITELNPQYVWGGDAITLAGTDLIWIDHVTTDQIGRQHIVLGEAASNRVSITNCNIDGEATYSATCDGYHYWNLYFTGSNDQITFKNNYVHHFSGRAPKLGGNTLLHAVNNYWYESSGHGFEVLDGAYVLAEGNVFGDVSTIYEDGDSTTVYTVNDAQGEAACSSYLGRACVSNSFSNSGTFSFSDTSVLSKFTSSDSVAAAAEVSTVTGLSSTAGHGTISSA</sequence>
<dbReference type="GO" id="GO:0047490">
    <property type="term" value="F:pectin lyase activity"/>
    <property type="evidence" value="ECO:0007669"/>
    <property type="project" value="UniProtKB-EC"/>
</dbReference>
<gene>
    <name evidence="11" type="ORF">VMCG_08300</name>
</gene>
<evidence type="ECO:0000313" key="11">
    <source>
        <dbReference type="EMBL" id="ROV94987.1"/>
    </source>
</evidence>
<dbReference type="PANTHER" id="PTHR31683">
    <property type="entry name" value="PECTATE LYASE 18-RELATED"/>
    <property type="match status" value="1"/>
</dbReference>
<name>A0A423VV77_9PEZI</name>
<evidence type="ECO:0000256" key="3">
    <source>
        <dbReference type="ARBA" id="ARBA00022525"/>
    </source>
</evidence>
<dbReference type="AlphaFoldDB" id="A0A423VV77"/>
<dbReference type="EC" id="4.2.2.10" evidence="7"/>
<comment type="subcellular location">
    <subcellularLocation>
        <location evidence="1 8">Secreted</location>
    </subcellularLocation>
</comment>
<dbReference type="PANTHER" id="PTHR31683:SF16">
    <property type="entry name" value="PECTIN LYASE A-RELATED"/>
    <property type="match status" value="1"/>
</dbReference>
<keyword evidence="3 8" id="KW-0964">Secreted</keyword>
<evidence type="ECO:0000256" key="2">
    <source>
        <dbReference type="ARBA" id="ARBA00010980"/>
    </source>
</evidence>
<dbReference type="InterPro" id="IPR012334">
    <property type="entry name" value="Pectin_lyas_fold"/>
</dbReference>
<dbReference type="STRING" id="356882.A0A423VV77"/>
<dbReference type="FunFam" id="2.160.20.10:FF:000003">
    <property type="entry name" value="Pectin lyase F"/>
    <property type="match status" value="1"/>
</dbReference>
<dbReference type="OrthoDB" id="1637350at2759"/>
<dbReference type="InterPro" id="IPR002022">
    <property type="entry name" value="Pec_lyase"/>
</dbReference>
<dbReference type="SUPFAM" id="SSF51126">
    <property type="entry name" value="Pectin lyase-like"/>
    <property type="match status" value="1"/>
</dbReference>
<evidence type="ECO:0000256" key="9">
    <source>
        <dbReference type="SAM" id="SignalP"/>
    </source>
</evidence>
<reference evidence="11 12" key="1">
    <citation type="submission" date="2015-09" db="EMBL/GenBank/DDBJ databases">
        <title>Host preference determinants of Valsa canker pathogens revealed by comparative genomics.</title>
        <authorList>
            <person name="Yin Z."/>
            <person name="Huang L."/>
        </authorList>
    </citation>
    <scope>NUCLEOTIDE SEQUENCE [LARGE SCALE GENOMIC DNA]</scope>
    <source>
        <strain evidence="11 12">03-1</strain>
    </source>
</reference>
<feature type="signal peptide" evidence="9">
    <location>
        <begin position="1"/>
        <end position="17"/>
    </location>
</feature>
<evidence type="ECO:0000256" key="7">
    <source>
        <dbReference type="ARBA" id="ARBA00039082"/>
    </source>
</evidence>
<dbReference type="Gene3D" id="2.160.20.10">
    <property type="entry name" value="Single-stranded right-handed beta-helix, Pectin lyase-like"/>
    <property type="match status" value="1"/>
</dbReference>
<dbReference type="EMBL" id="LKEA01000038">
    <property type="protein sequence ID" value="ROV94987.1"/>
    <property type="molecule type" value="Genomic_DNA"/>
</dbReference>
<evidence type="ECO:0000256" key="5">
    <source>
        <dbReference type="ARBA" id="ARBA00023239"/>
    </source>
</evidence>
<evidence type="ECO:0000313" key="12">
    <source>
        <dbReference type="Proteomes" id="UP000283895"/>
    </source>
</evidence>
<dbReference type="InterPro" id="IPR045032">
    <property type="entry name" value="PEL"/>
</dbReference>
<keyword evidence="8" id="KW-0119">Carbohydrate metabolism</keyword>
<keyword evidence="5 8" id="KW-0456">Lyase</keyword>
<accession>A0A423VV77</accession>